<proteinExistence type="predicted"/>
<dbReference type="Gene3D" id="3.40.50.1820">
    <property type="entry name" value="alpha/beta hydrolase"/>
    <property type="match status" value="1"/>
</dbReference>
<comment type="caution">
    <text evidence="1">The sequence shown here is derived from an EMBL/GenBank/DDBJ whole genome shotgun (WGS) entry which is preliminary data.</text>
</comment>
<dbReference type="Pfam" id="PF06821">
    <property type="entry name" value="Ser_hydrolase"/>
    <property type="match status" value="1"/>
</dbReference>
<dbReference type="OrthoDB" id="9804993at2"/>
<evidence type="ECO:0008006" key="3">
    <source>
        <dbReference type="Google" id="ProtNLM"/>
    </source>
</evidence>
<dbReference type="AlphaFoldDB" id="A0A150WLW9"/>
<evidence type="ECO:0000313" key="1">
    <source>
        <dbReference type="EMBL" id="KYG64825.1"/>
    </source>
</evidence>
<dbReference type="GO" id="GO:0016787">
    <property type="term" value="F:hydrolase activity"/>
    <property type="evidence" value="ECO:0007669"/>
    <property type="project" value="InterPro"/>
</dbReference>
<dbReference type="PANTHER" id="PTHR15394">
    <property type="entry name" value="SERINE HYDROLASE RBBP9"/>
    <property type="match status" value="1"/>
</dbReference>
<evidence type="ECO:0000313" key="2">
    <source>
        <dbReference type="Proteomes" id="UP000075320"/>
    </source>
</evidence>
<dbReference type="EMBL" id="LUKE01000002">
    <property type="protein sequence ID" value="KYG64825.1"/>
    <property type="molecule type" value="Genomic_DNA"/>
</dbReference>
<protein>
    <recommendedName>
        <fullName evidence="3">Serine hydrolase family protein</fullName>
    </recommendedName>
</protein>
<dbReference type="InterPro" id="IPR029058">
    <property type="entry name" value="AB_hydrolase_fold"/>
</dbReference>
<dbReference type="SUPFAM" id="SSF53474">
    <property type="entry name" value="alpha/beta-Hydrolases"/>
    <property type="match status" value="1"/>
</dbReference>
<name>A0A150WLW9_BDEBC</name>
<organism evidence="1 2">
    <name type="scientific">Bdellovibrio bacteriovorus</name>
    <dbReference type="NCBI Taxonomy" id="959"/>
    <lineage>
        <taxon>Bacteria</taxon>
        <taxon>Pseudomonadati</taxon>
        <taxon>Bdellovibrionota</taxon>
        <taxon>Bdellovibrionia</taxon>
        <taxon>Bdellovibrionales</taxon>
        <taxon>Pseudobdellovibrionaceae</taxon>
        <taxon>Bdellovibrio</taxon>
    </lineage>
</organism>
<sequence length="225" mass="25285">MKIQRKLSTLIITLGLFIIPNLGIAKSKQLSANKSEKMKQAKVFINHGYMASPDSHWFPWLKKQIEKEGGQVDVLQMPETNSPKAPAWNEVLKKEIKTPNEHTYFVGHSLGCINLLNYLSSLPESTRIGGIICVSGFSESLPNLTLLNEFTAKKYDVNRLKKIAAQRVVIVAEDDQIVAPEITARLSKELEAPLHRIKKGGHFLDSDGFTEFPLVFSELKKMIEN</sequence>
<dbReference type="PANTHER" id="PTHR15394:SF3">
    <property type="entry name" value="SERINE HYDROLASE RBBP9"/>
    <property type="match status" value="1"/>
</dbReference>
<dbReference type="InterPro" id="IPR010662">
    <property type="entry name" value="RBBP9/YdeN"/>
</dbReference>
<accession>A0A150WLW9</accession>
<dbReference type="RefSeq" id="WP_061835336.1">
    <property type="nucleotide sequence ID" value="NZ_LUKE01000002.1"/>
</dbReference>
<gene>
    <name evidence="1" type="ORF">AZI86_11525</name>
</gene>
<dbReference type="Proteomes" id="UP000075320">
    <property type="component" value="Unassembled WGS sequence"/>
</dbReference>
<keyword evidence="2" id="KW-1185">Reference proteome</keyword>
<reference evidence="1 2" key="1">
    <citation type="submission" date="2016-03" db="EMBL/GenBank/DDBJ databases">
        <authorList>
            <person name="Ploux O."/>
        </authorList>
    </citation>
    <scope>NUCLEOTIDE SEQUENCE [LARGE SCALE GENOMIC DNA]</scope>
    <source>
        <strain evidence="1 2">R0</strain>
    </source>
</reference>